<feature type="chain" id="PRO_5013064984" evidence="2">
    <location>
        <begin position="21"/>
        <end position="167"/>
    </location>
</feature>
<sequence>MTPRRLALALALLIALPAAAAAQKDTGAGAPAPTGTPAPPAAGAGGTGPVFGDDSGDFANDGECDDRRFTGPGVATAGLSLSNTGRDATDCRQLFEAGRIRLFDVATAQCTGVEFGDDSGDYANDDECDDLRFEGLGMAHALGAGLVRRDASDCRRYCDLGMIGLRD</sequence>
<dbReference type="OrthoDB" id="7426809at2"/>
<dbReference type="Proteomes" id="UP000184292">
    <property type="component" value="Unassembled WGS sequence"/>
</dbReference>
<gene>
    <name evidence="3" type="ORF">SAMN05444417_2857</name>
</gene>
<proteinExistence type="predicted"/>
<evidence type="ECO:0000313" key="4">
    <source>
        <dbReference type="Proteomes" id="UP000184292"/>
    </source>
</evidence>
<dbReference type="AlphaFoldDB" id="A0A1M6GQC0"/>
<dbReference type="EMBL" id="FQYO01000005">
    <property type="protein sequence ID" value="SHJ12139.1"/>
    <property type="molecule type" value="Genomic_DNA"/>
</dbReference>
<dbReference type="RefSeq" id="WP_073332198.1">
    <property type="nucleotide sequence ID" value="NZ_FQYO01000005.1"/>
</dbReference>
<evidence type="ECO:0000256" key="1">
    <source>
        <dbReference type="SAM" id="MobiDB-lite"/>
    </source>
</evidence>
<feature type="region of interest" description="Disordered" evidence="1">
    <location>
        <begin position="25"/>
        <end position="69"/>
    </location>
</feature>
<reference evidence="3 4" key="1">
    <citation type="submission" date="2016-11" db="EMBL/GenBank/DDBJ databases">
        <authorList>
            <person name="Jaros S."/>
            <person name="Januszkiewicz K."/>
            <person name="Wedrychowicz H."/>
        </authorList>
    </citation>
    <scope>NUCLEOTIDE SEQUENCE [LARGE SCALE GENOMIC DNA]</scope>
    <source>
        <strain evidence="3 4">DSM 100565</strain>
    </source>
</reference>
<evidence type="ECO:0000313" key="3">
    <source>
        <dbReference type="EMBL" id="SHJ12139.1"/>
    </source>
</evidence>
<feature type="compositionally biased region" description="Acidic residues" evidence="1">
    <location>
        <begin position="54"/>
        <end position="64"/>
    </location>
</feature>
<feature type="signal peptide" evidence="2">
    <location>
        <begin position="1"/>
        <end position="20"/>
    </location>
</feature>
<protein>
    <submittedName>
        <fullName evidence="3">Uncharacterized protein</fullName>
    </submittedName>
</protein>
<dbReference type="STRING" id="1447782.SAMN05444417_2857"/>
<keyword evidence="2" id="KW-0732">Signal</keyword>
<organism evidence="3 4">
    <name type="scientific">Wenxinia saemankumensis</name>
    <dbReference type="NCBI Taxonomy" id="1447782"/>
    <lineage>
        <taxon>Bacteria</taxon>
        <taxon>Pseudomonadati</taxon>
        <taxon>Pseudomonadota</taxon>
        <taxon>Alphaproteobacteria</taxon>
        <taxon>Rhodobacterales</taxon>
        <taxon>Roseobacteraceae</taxon>
        <taxon>Wenxinia</taxon>
    </lineage>
</organism>
<accession>A0A1M6GQC0</accession>
<evidence type="ECO:0000256" key="2">
    <source>
        <dbReference type="SAM" id="SignalP"/>
    </source>
</evidence>
<keyword evidence="4" id="KW-1185">Reference proteome</keyword>
<name>A0A1M6GQC0_9RHOB</name>